<proteinExistence type="predicted"/>
<dbReference type="PANTHER" id="PTHR43737:SF1">
    <property type="entry name" value="DUF1501 DOMAIN-CONTAINING PROTEIN"/>
    <property type="match status" value="1"/>
</dbReference>
<reference evidence="1 2" key="1">
    <citation type="submission" date="2019-07" db="EMBL/GenBank/DDBJ databases">
        <title>Whole genome shotgun sequence of Brevifollis gellanilyticus NBRC 108608.</title>
        <authorList>
            <person name="Hosoyama A."/>
            <person name="Uohara A."/>
            <person name="Ohji S."/>
            <person name="Ichikawa N."/>
        </authorList>
    </citation>
    <scope>NUCLEOTIDE SEQUENCE [LARGE SCALE GENOMIC DNA]</scope>
    <source>
        <strain evidence="1 2">NBRC 108608</strain>
    </source>
</reference>
<dbReference type="AlphaFoldDB" id="A0A512MD32"/>
<accession>A0A512MD32</accession>
<dbReference type="RefSeq" id="WP_146852788.1">
    <property type="nucleotide sequence ID" value="NZ_BKAG01000033.1"/>
</dbReference>
<evidence type="ECO:0000313" key="1">
    <source>
        <dbReference type="EMBL" id="GEP44643.1"/>
    </source>
</evidence>
<gene>
    <name evidence="1" type="ORF">BGE01nite_39340</name>
</gene>
<protein>
    <recommendedName>
        <fullName evidence="3">DUF1501 domain-containing protein</fullName>
    </recommendedName>
</protein>
<dbReference type="Proteomes" id="UP000321577">
    <property type="component" value="Unassembled WGS sequence"/>
</dbReference>
<dbReference type="PANTHER" id="PTHR43737">
    <property type="entry name" value="BLL7424 PROTEIN"/>
    <property type="match status" value="1"/>
</dbReference>
<evidence type="ECO:0008006" key="3">
    <source>
        <dbReference type="Google" id="ProtNLM"/>
    </source>
</evidence>
<dbReference type="EMBL" id="BKAG01000033">
    <property type="protein sequence ID" value="GEP44643.1"/>
    <property type="molecule type" value="Genomic_DNA"/>
</dbReference>
<dbReference type="Pfam" id="PF07394">
    <property type="entry name" value="DUF1501"/>
    <property type="match status" value="1"/>
</dbReference>
<sequence>MNIFIRKSEDRSKPNRRDFLLQTGCASMGITSLVNTLAQLKLTGAAAAQSAGDDYKALVCLFLNGGNDSNNLLIPAAGSTARTDYQSGRGVLAVSDASFNYTPGNNNGYFNESTGTITLDPVTSRLTPTNATVGGTSQFDPLSRPGYTNGSMALHPGAYPLKTLFEKSELSFFANIGTLVGTQNITRANFNTLPASTKPPQLFSHSDQQTQWQSSLPDRPFSSGWGGRVADIVASMNSGDLGVNVSIAGANSFLIGGKEQPYFMSSSGAVTALTGFSGGSPSTSYGGALRNAALRPDFVNLSAPGANKYSPAAALNGGSDPLSGTNYVNSSAGWRFRALEQIMAASHNSLFDNEYAETPKSARNTEGLVGTALSQTASPNPTLDAHWSNWFPGGFGQTDLSNQLKVVARLIAGRSLLSNKRQIFFVQVGGYDTHTSQIPSTAVNQGHYSLVNNLSRSIRAFRDAMVSLGMWNNVMLFTASDFNRTFTPNKNDATGGSDHAWGGHSLVCGGAVKGRQILGQFPDLTVNGGIDCTGNRGRWIPTTAVDQKVALISKWFGVPESRLTEVVPNFLRFMPDLSTTTLQQRNLDFINFG</sequence>
<evidence type="ECO:0000313" key="2">
    <source>
        <dbReference type="Proteomes" id="UP000321577"/>
    </source>
</evidence>
<name>A0A512MD32_9BACT</name>
<organism evidence="1 2">
    <name type="scientific">Brevifollis gellanilyticus</name>
    <dbReference type="NCBI Taxonomy" id="748831"/>
    <lineage>
        <taxon>Bacteria</taxon>
        <taxon>Pseudomonadati</taxon>
        <taxon>Verrucomicrobiota</taxon>
        <taxon>Verrucomicrobiia</taxon>
        <taxon>Verrucomicrobiales</taxon>
        <taxon>Verrucomicrobiaceae</taxon>
    </lineage>
</organism>
<dbReference type="InterPro" id="IPR010869">
    <property type="entry name" value="DUF1501"/>
</dbReference>
<comment type="caution">
    <text evidence="1">The sequence shown here is derived from an EMBL/GenBank/DDBJ whole genome shotgun (WGS) entry which is preliminary data.</text>
</comment>
<keyword evidence="2" id="KW-1185">Reference proteome</keyword>
<dbReference type="OrthoDB" id="9779968at2"/>